<sequence length="254" mass="29570">MGGRVWTPQELLAQMDEAGVDYSLLITLEEQQENKQLTIEEIIQVCEKFPRLIPVGRIDYNDSIKEQTDKLIGYLKEKKIVGVKFYLGYQKYHANDSKLHPIYKFCQENNFPVMYHTGMLETGFPGLLKSSHPLTIDEVADAFPDLKIIIAHMGNPWIMDCAAVMLKNRNVYMDFSAYFTEYAPIKDADTEFFVKRLSEVKFFLGDFKKCLFGTDWPLYSQKEYLNAVQKLPMTDEEKELVFRKNAKEIFNLKV</sequence>
<evidence type="ECO:0000313" key="3">
    <source>
        <dbReference type="EMBL" id="OGE43881.1"/>
    </source>
</evidence>
<evidence type="ECO:0000256" key="1">
    <source>
        <dbReference type="ARBA" id="ARBA00023239"/>
    </source>
</evidence>
<dbReference type="PANTHER" id="PTHR21240">
    <property type="entry name" value="2-AMINO-3-CARBOXYLMUCONATE-6-SEMIALDEHYDE DECARBOXYLASE"/>
    <property type="match status" value="1"/>
</dbReference>
<keyword evidence="1" id="KW-0456">Lyase</keyword>
<dbReference type="AlphaFoldDB" id="A0A1F5KTD3"/>
<dbReference type="InterPro" id="IPR032466">
    <property type="entry name" value="Metal_Hydrolase"/>
</dbReference>
<dbReference type="EMBL" id="MFDM01000011">
    <property type="protein sequence ID" value="OGE43881.1"/>
    <property type="molecule type" value="Genomic_DNA"/>
</dbReference>
<dbReference type="Pfam" id="PF04909">
    <property type="entry name" value="Amidohydro_2"/>
    <property type="match status" value="1"/>
</dbReference>
<dbReference type="STRING" id="1797785.A3B45_02520"/>
<feature type="domain" description="Amidohydrolase-related" evidence="2">
    <location>
        <begin position="43"/>
        <end position="252"/>
    </location>
</feature>
<evidence type="ECO:0000313" key="4">
    <source>
        <dbReference type="Proteomes" id="UP000178565"/>
    </source>
</evidence>
<dbReference type="GO" id="GO:0016831">
    <property type="term" value="F:carboxy-lyase activity"/>
    <property type="evidence" value="ECO:0007669"/>
    <property type="project" value="InterPro"/>
</dbReference>
<dbReference type="Proteomes" id="UP000178565">
    <property type="component" value="Unassembled WGS sequence"/>
</dbReference>
<dbReference type="PANTHER" id="PTHR21240:SF19">
    <property type="entry name" value="CATALYTIC_ HYDROLASE"/>
    <property type="match status" value="1"/>
</dbReference>
<reference evidence="3 4" key="1">
    <citation type="journal article" date="2016" name="Nat. Commun.">
        <title>Thousands of microbial genomes shed light on interconnected biogeochemical processes in an aquifer system.</title>
        <authorList>
            <person name="Anantharaman K."/>
            <person name="Brown C.T."/>
            <person name="Hug L.A."/>
            <person name="Sharon I."/>
            <person name="Castelle C.J."/>
            <person name="Probst A.J."/>
            <person name="Thomas B.C."/>
            <person name="Singh A."/>
            <person name="Wilkins M.J."/>
            <person name="Karaoz U."/>
            <person name="Brodie E.L."/>
            <person name="Williams K.H."/>
            <person name="Hubbard S.S."/>
            <person name="Banfield J.F."/>
        </authorList>
    </citation>
    <scope>NUCLEOTIDE SEQUENCE [LARGE SCALE GENOMIC DNA]</scope>
</reference>
<dbReference type="InterPro" id="IPR032465">
    <property type="entry name" value="ACMSD"/>
</dbReference>
<comment type="caution">
    <text evidence="3">The sequence shown here is derived from an EMBL/GenBank/DDBJ whole genome shotgun (WGS) entry which is preliminary data.</text>
</comment>
<dbReference type="SUPFAM" id="SSF51556">
    <property type="entry name" value="Metallo-dependent hydrolases"/>
    <property type="match status" value="1"/>
</dbReference>
<accession>A0A1F5KTD3</accession>
<dbReference type="GO" id="GO:0016787">
    <property type="term" value="F:hydrolase activity"/>
    <property type="evidence" value="ECO:0007669"/>
    <property type="project" value="InterPro"/>
</dbReference>
<gene>
    <name evidence="3" type="ORF">A3B45_02520</name>
</gene>
<protein>
    <recommendedName>
        <fullName evidence="2">Amidohydrolase-related domain-containing protein</fullName>
    </recommendedName>
</protein>
<dbReference type="Gene3D" id="3.20.20.140">
    <property type="entry name" value="Metal-dependent hydrolases"/>
    <property type="match status" value="1"/>
</dbReference>
<proteinExistence type="predicted"/>
<evidence type="ECO:0000259" key="2">
    <source>
        <dbReference type="Pfam" id="PF04909"/>
    </source>
</evidence>
<organism evidence="3 4">
    <name type="scientific">Candidatus Daviesbacteria bacterium RIFCSPLOWO2_01_FULL_39_12</name>
    <dbReference type="NCBI Taxonomy" id="1797785"/>
    <lineage>
        <taxon>Bacteria</taxon>
        <taxon>Candidatus Daviesiibacteriota</taxon>
    </lineage>
</organism>
<dbReference type="InterPro" id="IPR006680">
    <property type="entry name" value="Amidohydro-rel"/>
</dbReference>
<name>A0A1F5KTD3_9BACT</name>